<evidence type="ECO:0000256" key="1">
    <source>
        <dbReference type="ARBA" id="ARBA00004377"/>
    </source>
</evidence>
<keyword evidence="4" id="KW-0488">Methylation</keyword>
<dbReference type="Pfam" id="PF07963">
    <property type="entry name" value="N_methyl"/>
    <property type="match status" value="1"/>
</dbReference>
<evidence type="ECO:0000256" key="2">
    <source>
        <dbReference type="ARBA" id="ARBA00008358"/>
    </source>
</evidence>
<dbReference type="EMBL" id="NSJF01000002">
    <property type="protein sequence ID" value="PAT35442.1"/>
    <property type="molecule type" value="Genomic_DNA"/>
</dbReference>
<proteinExistence type="inferred from homology"/>
<evidence type="ECO:0000256" key="4">
    <source>
        <dbReference type="ARBA" id="ARBA00022481"/>
    </source>
</evidence>
<protein>
    <submittedName>
        <fullName evidence="10">General secretion pathway protein GspI</fullName>
    </submittedName>
</protein>
<keyword evidence="6 9" id="KW-0812">Transmembrane</keyword>
<evidence type="ECO:0000256" key="5">
    <source>
        <dbReference type="ARBA" id="ARBA00022519"/>
    </source>
</evidence>
<dbReference type="RefSeq" id="WP_095549529.1">
    <property type="nucleotide sequence ID" value="NZ_NSJF01000002.1"/>
</dbReference>
<sequence>MNARRSIHSSPARVATGFTLIEVLVALFIMALALALLYRTLGSNTQAVAISGQYQRATMLAQSLLSAHDALPESGWNAQGQSGGFDWQVSSQPYATAPQQQHLSVVPLHELNIRVSWRDGEHERVIALSTLRPQRYLDGSANALPDDAGAPQ</sequence>
<dbReference type="InterPro" id="IPR012902">
    <property type="entry name" value="N_methyl_site"/>
</dbReference>
<dbReference type="PANTHER" id="PTHR38779:SF2">
    <property type="entry name" value="TYPE II SECRETION SYSTEM PROTEIN I-RELATED"/>
    <property type="match status" value="1"/>
</dbReference>
<evidence type="ECO:0000313" key="10">
    <source>
        <dbReference type="EMBL" id="PAT35442.1"/>
    </source>
</evidence>
<keyword evidence="3" id="KW-1003">Cell membrane</keyword>
<name>A0A2A2ACH3_9BURK</name>
<comment type="subcellular location">
    <subcellularLocation>
        <location evidence="1">Cell inner membrane</location>
        <topology evidence="1">Single-pass membrane protein</topology>
    </subcellularLocation>
</comment>
<comment type="similarity">
    <text evidence="2">Belongs to the GSP I family.</text>
</comment>
<gene>
    <name evidence="10" type="ORF">CK620_06170</name>
</gene>
<evidence type="ECO:0000256" key="7">
    <source>
        <dbReference type="ARBA" id="ARBA00022989"/>
    </source>
</evidence>
<dbReference type="PANTHER" id="PTHR38779">
    <property type="entry name" value="TYPE II SECRETION SYSTEM PROTEIN I-RELATED"/>
    <property type="match status" value="1"/>
</dbReference>
<feature type="transmembrane region" description="Helical" evidence="9">
    <location>
        <begin position="12"/>
        <end position="38"/>
    </location>
</feature>
<evidence type="ECO:0000313" key="11">
    <source>
        <dbReference type="Proteomes" id="UP000217999"/>
    </source>
</evidence>
<dbReference type="InterPro" id="IPR010052">
    <property type="entry name" value="T2SS_protein-GspI"/>
</dbReference>
<dbReference type="GO" id="GO:0015628">
    <property type="term" value="P:protein secretion by the type II secretion system"/>
    <property type="evidence" value="ECO:0007669"/>
    <property type="project" value="InterPro"/>
</dbReference>
<dbReference type="NCBIfam" id="TIGR02532">
    <property type="entry name" value="IV_pilin_GFxxxE"/>
    <property type="match status" value="1"/>
</dbReference>
<evidence type="ECO:0000256" key="3">
    <source>
        <dbReference type="ARBA" id="ARBA00022475"/>
    </source>
</evidence>
<evidence type="ECO:0000256" key="6">
    <source>
        <dbReference type="ARBA" id="ARBA00022692"/>
    </source>
</evidence>
<reference evidence="10 11" key="1">
    <citation type="submission" date="2017-08" db="EMBL/GenBank/DDBJ databases">
        <title>WGS of Clinical strains of the CDC Group NO-1 linked to zoonotic infections in humans.</title>
        <authorList>
            <person name="Bernier A.-M."/>
            <person name="Bernard K."/>
        </authorList>
    </citation>
    <scope>NUCLEOTIDE SEQUENCE [LARGE SCALE GENOMIC DNA]</scope>
    <source>
        <strain evidence="10 11">NML03-0146</strain>
    </source>
</reference>
<keyword evidence="5" id="KW-0997">Cell inner membrane</keyword>
<dbReference type="PROSITE" id="PS00409">
    <property type="entry name" value="PROKAR_NTER_METHYL"/>
    <property type="match status" value="1"/>
</dbReference>
<evidence type="ECO:0000256" key="8">
    <source>
        <dbReference type="ARBA" id="ARBA00023136"/>
    </source>
</evidence>
<accession>A0A2A2ACH3</accession>
<dbReference type="GO" id="GO:0005886">
    <property type="term" value="C:plasma membrane"/>
    <property type="evidence" value="ECO:0007669"/>
    <property type="project" value="UniProtKB-SubCell"/>
</dbReference>
<dbReference type="Proteomes" id="UP000217999">
    <property type="component" value="Unassembled WGS sequence"/>
</dbReference>
<comment type="caution">
    <text evidence="10">The sequence shown here is derived from an EMBL/GenBank/DDBJ whole genome shotgun (WGS) entry which is preliminary data.</text>
</comment>
<keyword evidence="8 9" id="KW-0472">Membrane</keyword>
<organism evidence="10 11">
    <name type="scientific">Vandammella animalimorsus</name>
    <dbReference type="NCBI Taxonomy" id="2029117"/>
    <lineage>
        <taxon>Bacteria</taxon>
        <taxon>Pseudomonadati</taxon>
        <taxon>Pseudomonadota</taxon>
        <taxon>Betaproteobacteria</taxon>
        <taxon>Burkholderiales</taxon>
        <taxon>Comamonadaceae</taxon>
        <taxon>Vandammella</taxon>
    </lineage>
</organism>
<evidence type="ECO:0000256" key="9">
    <source>
        <dbReference type="SAM" id="Phobius"/>
    </source>
</evidence>
<dbReference type="GO" id="GO:0015627">
    <property type="term" value="C:type II protein secretion system complex"/>
    <property type="evidence" value="ECO:0007669"/>
    <property type="project" value="InterPro"/>
</dbReference>
<keyword evidence="7 9" id="KW-1133">Transmembrane helix</keyword>
<dbReference type="InterPro" id="IPR045584">
    <property type="entry name" value="Pilin-like"/>
</dbReference>
<dbReference type="AlphaFoldDB" id="A0A2A2ACH3"/>
<dbReference type="SUPFAM" id="SSF54523">
    <property type="entry name" value="Pili subunits"/>
    <property type="match status" value="1"/>
</dbReference>